<accession>A0A9N9FFX6</accession>
<name>A0A9N9FFX6_9GLOM</name>
<dbReference type="AlphaFoldDB" id="A0A9N9FFX6"/>
<dbReference type="Proteomes" id="UP000789342">
    <property type="component" value="Unassembled WGS sequence"/>
</dbReference>
<comment type="caution">
    <text evidence="1">The sequence shown here is derived from an EMBL/GenBank/DDBJ whole genome shotgun (WGS) entry which is preliminary data.</text>
</comment>
<gene>
    <name evidence="1" type="ORF">AMORRO_LOCUS4773</name>
</gene>
<proteinExistence type="predicted"/>
<dbReference type="OrthoDB" id="2446015at2759"/>
<sequence>MDQEQQEEVKTYLKRESDVFAKSIQELGCTKKVYHEISTVDTRPIKQAAYRMEWNFISKGT</sequence>
<reference evidence="1" key="1">
    <citation type="submission" date="2021-06" db="EMBL/GenBank/DDBJ databases">
        <authorList>
            <person name="Kallberg Y."/>
            <person name="Tangrot J."/>
            <person name="Rosling A."/>
        </authorList>
    </citation>
    <scope>NUCLEOTIDE SEQUENCE</scope>
    <source>
        <strain evidence="1">CL551</strain>
    </source>
</reference>
<evidence type="ECO:0000313" key="2">
    <source>
        <dbReference type="Proteomes" id="UP000789342"/>
    </source>
</evidence>
<dbReference type="EMBL" id="CAJVPV010002697">
    <property type="protein sequence ID" value="CAG8533226.1"/>
    <property type="molecule type" value="Genomic_DNA"/>
</dbReference>
<evidence type="ECO:0000313" key="1">
    <source>
        <dbReference type="EMBL" id="CAG8533226.1"/>
    </source>
</evidence>
<keyword evidence="2" id="KW-1185">Reference proteome</keyword>
<organism evidence="1 2">
    <name type="scientific">Acaulospora morrowiae</name>
    <dbReference type="NCBI Taxonomy" id="94023"/>
    <lineage>
        <taxon>Eukaryota</taxon>
        <taxon>Fungi</taxon>
        <taxon>Fungi incertae sedis</taxon>
        <taxon>Mucoromycota</taxon>
        <taxon>Glomeromycotina</taxon>
        <taxon>Glomeromycetes</taxon>
        <taxon>Diversisporales</taxon>
        <taxon>Acaulosporaceae</taxon>
        <taxon>Acaulospora</taxon>
    </lineage>
</organism>
<protein>
    <submittedName>
        <fullName evidence="1">11541_t:CDS:1</fullName>
    </submittedName>
</protein>